<evidence type="ECO:0000313" key="3">
    <source>
        <dbReference type="EMBL" id="CAD8401432.1"/>
    </source>
</evidence>
<accession>A0A7S0BRR1</accession>
<organism evidence="3">
    <name type="scientific">Rhodosorus marinus</name>
    <dbReference type="NCBI Taxonomy" id="101924"/>
    <lineage>
        <taxon>Eukaryota</taxon>
        <taxon>Rhodophyta</taxon>
        <taxon>Stylonematophyceae</taxon>
        <taxon>Stylonematales</taxon>
        <taxon>Stylonemataceae</taxon>
        <taxon>Rhodosorus</taxon>
    </lineage>
</organism>
<feature type="compositionally biased region" description="Basic and acidic residues" evidence="1">
    <location>
        <begin position="138"/>
        <end position="149"/>
    </location>
</feature>
<protein>
    <submittedName>
        <fullName evidence="3">Uncharacterized protein</fullName>
    </submittedName>
</protein>
<dbReference type="AlphaFoldDB" id="A0A7S0BRR1"/>
<keyword evidence="2" id="KW-0812">Transmembrane</keyword>
<keyword evidence="2" id="KW-0472">Membrane</keyword>
<name>A0A7S0BRR1_9RHOD</name>
<proteinExistence type="predicted"/>
<reference evidence="3" key="1">
    <citation type="submission" date="2021-01" db="EMBL/GenBank/DDBJ databases">
        <authorList>
            <person name="Corre E."/>
            <person name="Pelletier E."/>
            <person name="Niang G."/>
            <person name="Scheremetjew M."/>
            <person name="Finn R."/>
            <person name="Kale V."/>
            <person name="Holt S."/>
            <person name="Cochrane G."/>
            <person name="Meng A."/>
            <person name="Brown T."/>
            <person name="Cohen L."/>
        </authorList>
    </citation>
    <scope>NUCLEOTIDE SEQUENCE</scope>
    <source>
        <strain evidence="3">UTEX LB 2760</strain>
    </source>
</reference>
<dbReference type="EMBL" id="HBEK01020982">
    <property type="protein sequence ID" value="CAD8401432.1"/>
    <property type="molecule type" value="Transcribed_RNA"/>
</dbReference>
<evidence type="ECO:0000256" key="1">
    <source>
        <dbReference type="SAM" id="MobiDB-lite"/>
    </source>
</evidence>
<keyword evidence="2" id="KW-1133">Transmembrane helix</keyword>
<feature type="region of interest" description="Disordered" evidence="1">
    <location>
        <begin position="132"/>
        <end position="152"/>
    </location>
</feature>
<feature type="transmembrane region" description="Helical" evidence="2">
    <location>
        <begin position="159"/>
        <end position="179"/>
    </location>
</feature>
<sequence length="228" mass="24244">MAFVVGAPWVHPASSSKAAYFRRTPVMVGTNRRSVLRMSSEVTVGDVVIIKGAYGRYILGVVSNVGGTCADVKELEKFSSGSGETYVASKTENYEPVTKMRTLQAAYDQKTNSYSVSEGDIEAAKKQLEELGGASDVKTPEPESKDYSKKPGFPKATKTQAIVGAALGLLVSGVFGFGFYSARSTYANIDASTDLYQNILLSGLQWGALLALFTAGGLTIYSLTASDD</sequence>
<gene>
    <name evidence="3" type="ORF">RMAR0315_LOCUS11436</name>
</gene>
<feature type="transmembrane region" description="Helical" evidence="2">
    <location>
        <begin position="199"/>
        <end position="223"/>
    </location>
</feature>
<evidence type="ECO:0000256" key="2">
    <source>
        <dbReference type="SAM" id="Phobius"/>
    </source>
</evidence>